<reference evidence="1 2" key="1">
    <citation type="submission" date="2020-04" db="EMBL/GenBank/DDBJ databases">
        <title>Perkinsus olseni comparative genomics.</title>
        <authorList>
            <person name="Bogema D.R."/>
        </authorList>
    </citation>
    <scope>NUCLEOTIDE SEQUENCE [LARGE SCALE GENOMIC DNA]</scope>
    <source>
        <strain evidence="1 2">ATCC PRA-207</strain>
    </source>
</reference>
<dbReference type="AlphaFoldDB" id="A0A7J6TG11"/>
<keyword evidence="2" id="KW-1185">Reference proteome</keyword>
<organism evidence="1 2">
    <name type="scientific">Perkinsus olseni</name>
    <name type="common">Perkinsus atlanticus</name>
    <dbReference type="NCBI Taxonomy" id="32597"/>
    <lineage>
        <taxon>Eukaryota</taxon>
        <taxon>Sar</taxon>
        <taxon>Alveolata</taxon>
        <taxon>Perkinsozoa</taxon>
        <taxon>Perkinsea</taxon>
        <taxon>Perkinsida</taxon>
        <taxon>Perkinsidae</taxon>
        <taxon>Perkinsus</taxon>
    </lineage>
</organism>
<accession>A0A7J6TG11</accession>
<gene>
    <name evidence="1" type="ORF">FOZ63_014658</name>
</gene>
<sequence length="156" mass="16556">AVPAVVKAMQQKITEINTFEQPGSTVAGGALDGLSDSIVRVDQEVRGLGTRLAEIEAILQRTEQQAGETITNQQESVLGITEMIERMKSSGGSRGRGSAASVDASQVKCDVPQPAALHLYRITGIILSCRAKKDSPPTSPQSAKMTLIEYVIFGNS</sequence>
<evidence type="ECO:0000313" key="2">
    <source>
        <dbReference type="Proteomes" id="UP000553632"/>
    </source>
</evidence>
<comment type="caution">
    <text evidence="1">The sequence shown here is derived from an EMBL/GenBank/DDBJ whole genome shotgun (WGS) entry which is preliminary data.</text>
</comment>
<proteinExistence type="predicted"/>
<name>A0A7J6TG11_PEROL</name>
<dbReference type="EMBL" id="JABANO010010985">
    <property type="protein sequence ID" value="KAF4744214.1"/>
    <property type="molecule type" value="Genomic_DNA"/>
</dbReference>
<feature type="non-terminal residue" evidence="1">
    <location>
        <position position="1"/>
    </location>
</feature>
<dbReference type="Proteomes" id="UP000553632">
    <property type="component" value="Unassembled WGS sequence"/>
</dbReference>
<protein>
    <submittedName>
        <fullName evidence="1">Uncharacterized protein</fullName>
    </submittedName>
</protein>
<evidence type="ECO:0000313" key="1">
    <source>
        <dbReference type="EMBL" id="KAF4744214.1"/>
    </source>
</evidence>